<keyword evidence="4" id="KW-0274">FAD</keyword>
<dbReference type="Proteomes" id="UP000031523">
    <property type="component" value="Chromosome"/>
</dbReference>
<dbReference type="AlphaFoldDB" id="A0A0B5EQF4"/>
<keyword evidence="7 10" id="KW-0503">Monooxygenase</keyword>
<dbReference type="PRINTS" id="PR00411">
    <property type="entry name" value="PNDRDTASEI"/>
</dbReference>
<gene>
    <name evidence="10" type="ORF">SLNWT_0016</name>
</gene>
<dbReference type="PANTHER" id="PTHR43098">
    <property type="entry name" value="L-ORNITHINE N(5)-MONOOXYGENASE-RELATED"/>
    <property type="match status" value="1"/>
</dbReference>
<dbReference type="Pfam" id="PF07992">
    <property type="entry name" value="Pyr_redox_2"/>
    <property type="match status" value="1"/>
</dbReference>
<feature type="compositionally biased region" description="Low complexity" evidence="8">
    <location>
        <begin position="9"/>
        <end position="20"/>
    </location>
</feature>
<evidence type="ECO:0000256" key="7">
    <source>
        <dbReference type="ARBA" id="ARBA00023033"/>
    </source>
</evidence>
<evidence type="ECO:0000256" key="1">
    <source>
        <dbReference type="ARBA" id="ARBA00001974"/>
    </source>
</evidence>
<feature type="domain" description="FAD/NAD(P)-binding" evidence="9">
    <location>
        <begin position="26"/>
        <end position="232"/>
    </location>
</feature>
<dbReference type="GO" id="GO:0016709">
    <property type="term" value="F:oxidoreductase activity, acting on paired donors, with incorporation or reduction of molecular oxygen, NAD(P)H as one donor, and incorporation of one atom of oxygen"/>
    <property type="evidence" value="ECO:0007669"/>
    <property type="project" value="UniProtKB-ARBA"/>
</dbReference>
<comment type="cofactor">
    <cofactor evidence="1">
        <name>FAD</name>
        <dbReference type="ChEBI" id="CHEBI:57692"/>
    </cofactor>
</comment>
<evidence type="ECO:0000256" key="3">
    <source>
        <dbReference type="ARBA" id="ARBA00022630"/>
    </source>
</evidence>
<evidence type="ECO:0000256" key="8">
    <source>
        <dbReference type="SAM" id="MobiDB-lite"/>
    </source>
</evidence>
<dbReference type="KEGG" id="sals:SLNWT_0016"/>
<evidence type="ECO:0000313" key="10">
    <source>
        <dbReference type="EMBL" id="AJE80392.1"/>
    </source>
</evidence>
<keyword evidence="11" id="KW-1185">Reference proteome</keyword>
<evidence type="ECO:0000256" key="2">
    <source>
        <dbReference type="ARBA" id="ARBA00010139"/>
    </source>
</evidence>
<keyword evidence="5" id="KW-0521">NADP</keyword>
<evidence type="ECO:0000259" key="9">
    <source>
        <dbReference type="Pfam" id="PF07992"/>
    </source>
</evidence>
<proteinExistence type="inferred from homology"/>
<evidence type="ECO:0000256" key="4">
    <source>
        <dbReference type="ARBA" id="ARBA00022827"/>
    </source>
</evidence>
<dbReference type="InterPro" id="IPR050775">
    <property type="entry name" value="FAD-binding_Monooxygenases"/>
</dbReference>
<sequence length="550" mass="60801">MTDRPAGRPPGEAAAPSAEPGGERIDAVVVGAGFAGLYALHRLRTDGFSVRLFEASDAIGGVWNHNRYPGARCDIESMDYSYGFSEEIQQEWNWSERYASQPEILRYLTFVADRLGLWDGITFGTRVAGADFDEDTARWTVRTEGGATVHARYLIMATGVLSTARTPDFPGRERFGGEAYHTGRWPRSEIDFTGKRVGVIGTGSSGVQLIPIVARQAAELTVFQRTPNFTMPAQNAPLAPDFVREWKATYAERRALARRSGFGHSQPTNPARVMAVPDRERTAEFERRWESGGLYMLRAFSDILKDEEGNELCAEFVRGKIAEIVRDPKTAEALTPRGFPFGTKRLCSGTGYYETYNRGNVRLVDVRRTPITEITETGLRTGEQEHPLDVLIYATGFDAMTGSFLGVDIRGSGGRPLREKWASGPLTYLGLTTAGFPNLFLLTAPGSPSVLSNMVISAEQHVNWVADCLDHLRRHGLRSIEARAQAELHWVAHVNEKADETLYPRADSWYVGANVPGKPRVFMPYVGGVGVYAQKCDEVAATGYEGFELR</sequence>
<reference evidence="10 11" key="1">
    <citation type="submission" date="2015-01" db="EMBL/GenBank/DDBJ databases">
        <title>Enhanced salinomycin production by adjusting the supply of polyketide extender units in Streptomyce albus DSM 41398.</title>
        <authorList>
            <person name="Lu C."/>
        </authorList>
    </citation>
    <scope>NUCLEOTIDE SEQUENCE [LARGE SCALE GENOMIC DNA]</scope>
    <source>
        <strain evidence="11">ATCC 21838 / DSM 41398 / FERM P-419 / JCM 4703 / NBRC 107858</strain>
    </source>
</reference>
<organism evidence="10 11">
    <name type="scientific">Streptomyces albus (strain ATCC 21838 / DSM 41398 / FERM P-419 / JCM 4703 / NBRC 107858)</name>
    <dbReference type="NCBI Taxonomy" id="1081613"/>
    <lineage>
        <taxon>Bacteria</taxon>
        <taxon>Bacillati</taxon>
        <taxon>Actinomycetota</taxon>
        <taxon>Actinomycetes</taxon>
        <taxon>Kitasatosporales</taxon>
        <taxon>Streptomycetaceae</taxon>
        <taxon>Streptomyces</taxon>
    </lineage>
</organism>
<evidence type="ECO:0000313" key="11">
    <source>
        <dbReference type="Proteomes" id="UP000031523"/>
    </source>
</evidence>
<evidence type="ECO:0000256" key="6">
    <source>
        <dbReference type="ARBA" id="ARBA00023002"/>
    </source>
</evidence>
<feature type="region of interest" description="Disordered" evidence="8">
    <location>
        <begin position="1"/>
        <end position="20"/>
    </location>
</feature>
<dbReference type="InterPro" id="IPR023753">
    <property type="entry name" value="FAD/NAD-binding_dom"/>
</dbReference>
<dbReference type="InterPro" id="IPR036188">
    <property type="entry name" value="FAD/NAD-bd_sf"/>
</dbReference>
<accession>A0A0B5EQF4</accession>
<dbReference type="SUPFAM" id="SSF51905">
    <property type="entry name" value="FAD/NAD(P)-binding domain"/>
    <property type="match status" value="2"/>
</dbReference>
<keyword evidence="3" id="KW-0285">Flavoprotein</keyword>
<comment type="similarity">
    <text evidence="2">Belongs to the FAD-binding monooxygenase family.</text>
</comment>
<keyword evidence="6" id="KW-0560">Oxidoreductase</keyword>
<evidence type="ECO:0000256" key="5">
    <source>
        <dbReference type="ARBA" id="ARBA00022857"/>
    </source>
</evidence>
<dbReference type="PANTHER" id="PTHR43098:SF3">
    <property type="entry name" value="L-ORNITHINE N(5)-MONOOXYGENASE-RELATED"/>
    <property type="match status" value="1"/>
</dbReference>
<dbReference type="Gene3D" id="3.50.50.60">
    <property type="entry name" value="FAD/NAD(P)-binding domain"/>
    <property type="match status" value="2"/>
</dbReference>
<name>A0A0B5EQF4_STRA4</name>
<dbReference type="EMBL" id="CP010519">
    <property type="protein sequence ID" value="AJE80392.1"/>
    <property type="molecule type" value="Genomic_DNA"/>
</dbReference>
<protein>
    <submittedName>
        <fullName evidence="10">Monooxygenase</fullName>
    </submittedName>
</protein>